<keyword evidence="5" id="KW-1133">Transmembrane helix</keyword>
<keyword evidence="5" id="KW-0812">Transmembrane</keyword>
<sequence length="672" mass="73408">MAARRTWVLLSGGPPLLLLLHLLLLLLAGCARLAGAFNLDHDSVLRKDGDPGSYFGFSMAMHRQVSPTDKRMRGWLVGWVVLVVLVGLEVFFIVVVFQVSQALYGHYVTKAASNVTFIRASEEGEVNSLCNPMVISVLLKEAYRGGDVAKAEEPRFLAATAEPTLAWFRLALQVSEHQSERDTETKCREDRARGRMAEGMLRGINQVHIWAPNIIPHYSLSRALSPQGALAAYNGPPVPKLPGSGTTNTVCLGFLCWWLLVGAPRAKALSRQTSKVTGGLYNCDFSDPSNSCKRVDFDNDENPKVESKENQWMGVTVNSQGPGGMVVTCAHRYQKRKHVKTADESREITGRCYTFSQHLTIAEGSDEENGNWHFCNGRLRGHERFGSCQQGLSATFDKNYHYLIFGAPGAYNWKGVVRLEQRNNTLFEMGIYSDGPFETGDESKMDPTLVPVPPTSYLGFSLDSGMAVVEKETLTVVAGAPRANHSGAVLLMKKGTESNILLADFILEGEGLASSFGYDLAVLDLNKDGWMDIVVGAPQYFEKDKTIGGVAYVYINKAGAWDKVTPTRIDGPENSMFGLAVENLGDINQDLYHDFAVGAPYDDGGAGAVYIYHGSAEGLSSKEASQTLQGKPMNAKLFGYSLAGNMDLDLNNYPDMAVGSLSDSVFVYRLVG</sequence>
<keyword evidence="1 5" id="KW-0732">Signal</keyword>
<keyword evidence="5 6" id="KW-0401">Integrin</keyword>
<dbReference type="Pfam" id="PF01839">
    <property type="entry name" value="FG-GAP"/>
    <property type="match status" value="2"/>
</dbReference>
<keyword evidence="5" id="KW-0472">Membrane</keyword>
<feature type="chain" id="PRO_5041483230" evidence="5">
    <location>
        <begin position="37"/>
        <end position="672"/>
    </location>
</feature>
<dbReference type="EMBL" id="JAOPHQ010002899">
    <property type="protein sequence ID" value="KAK0145033.1"/>
    <property type="molecule type" value="Genomic_DNA"/>
</dbReference>
<dbReference type="PANTHER" id="PTHR23220">
    <property type="entry name" value="INTEGRIN ALPHA"/>
    <property type="match status" value="1"/>
</dbReference>
<protein>
    <submittedName>
        <fullName evidence="6">Integrin alpha-6</fullName>
    </submittedName>
</protein>
<organism evidence="6 7">
    <name type="scientific">Merluccius polli</name>
    <name type="common">Benguela hake</name>
    <name type="synonym">Merluccius cadenati</name>
    <dbReference type="NCBI Taxonomy" id="89951"/>
    <lineage>
        <taxon>Eukaryota</taxon>
        <taxon>Metazoa</taxon>
        <taxon>Chordata</taxon>
        <taxon>Craniata</taxon>
        <taxon>Vertebrata</taxon>
        <taxon>Euteleostomi</taxon>
        <taxon>Actinopterygii</taxon>
        <taxon>Neopterygii</taxon>
        <taxon>Teleostei</taxon>
        <taxon>Neoteleostei</taxon>
        <taxon>Acanthomorphata</taxon>
        <taxon>Zeiogadaria</taxon>
        <taxon>Gadariae</taxon>
        <taxon>Gadiformes</taxon>
        <taxon>Gadoidei</taxon>
        <taxon>Merlucciidae</taxon>
        <taxon>Merluccius</taxon>
    </lineage>
</organism>
<dbReference type="GO" id="GO:0009897">
    <property type="term" value="C:external side of plasma membrane"/>
    <property type="evidence" value="ECO:0007669"/>
    <property type="project" value="TreeGrafter"/>
</dbReference>
<dbReference type="InterPro" id="IPR013517">
    <property type="entry name" value="FG-GAP"/>
</dbReference>
<keyword evidence="5" id="KW-0130">Cell adhesion</keyword>
<gene>
    <name evidence="6" type="primary">ITGA6_1</name>
    <name evidence="6" type="ORF">N1851_016079</name>
</gene>
<dbReference type="GO" id="GO:0033627">
    <property type="term" value="P:cell adhesion mediated by integrin"/>
    <property type="evidence" value="ECO:0007669"/>
    <property type="project" value="TreeGrafter"/>
</dbReference>
<dbReference type="InterPro" id="IPR013519">
    <property type="entry name" value="Int_alpha_beta-p"/>
</dbReference>
<proteinExistence type="inferred from homology"/>
<dbReference type="GO" id="GO:0007160">
    <property type="term" value="P:cell-matrix adhesion"/>
    <property type="evidence" value="ECO:0007669"/>
    <property type="project" value="TreeGrafter"/>
</dbReference>
<dbReference type="SUPFAM" id="SSF69318">
    <property type="entry name" value="Integrin alpha N-terminal domain"/>
    <property type="match status" value="1"/>
</dbReference>
<feature type="repeat" description="FG-GAP" evidence="4">
    <location>
        <begin position="563"/>
        <end position="621"/>
    </location>
</feature>
<dbReference type="PRINTS" id="PR01185">
    <property type="entry name" value="INTEGRINA"/>
</dbReference>
<feature type="repeat" description="FG-GAP" evidence="4">
    <location>
        <begin position="376"/>
        <end position="429"/>
    </location>
</feature>
<comment type="subcellular location">
    <subcellularLocation>
        <location evidence="5">Membrane</location>
        <topology evidence="5">Single-pass type I membrane protein</topology>
    </subcellularLocation>
</comment>
<evidence type="ECO:0000256" key="2">
    <source>
        <dbReference type="ARBA" id="ARBA00022737"/>
    </source>
</evidence>
<dbReference type="GO" id="GO:0098609">
    <property type="term" value="P:cell-cell adhesion"/>
    <property type="evidence" value="ECO:0007669"/>
    <property type="project" value="TreeGrafter"/>
</dbReference>
<keyword evidence="3" id="KW-0325">Glycoprotein</keyword>
<evidence type="ECO:0000256" key="5">
    <source>
        <dbReference type="RuleBase" id="RU003762"/>
    </source>
</evidence>
<dbReference type="InterPro" id="IPR028994">
    <property type="entry name" value="Integrin_alpha_N"/>
</dbReference>
<keyword evidence="7" id="KW-1185">Reference proteome</keyword>
<comment type="similarity">
    <text evidence="5">Belongs to the integrin alpha chain family.</text>
</comment>
<dbReference type="InterPro" id="IPR000413">
    <property type="entry name" value="Integrin_alpha"/>
</dbReference>
<feature type="repeat" description="FG-GAP" evidence="4">
    <location>
        <begin position="502"/>
        <end position="562"/>
    </location>
</feature>
<evidence type="ECO:0000313" key="7">
    <source>
        <dbReference type="Proteomes" id="UP001174136"/>
    </source>
</evidence>
<evidence type="ECO:0000256" key="1">
    <source>
        <dbReference type="ARBA" id="ARBA00022729"/>
    </source>
</evidence>
<accession>A0AA47MR27</accession>
<dbReference type="Proteomes" id="UP001174136">
    <property type="component" value="Unassembled WGS sequence"/>
</dbReference>
<keyword evidence="5" id="KW-0675">Receptor</keyword>
<dbReference type="GO" id="GO:0050900">
    <property type="term" value="P:leukocyte migration"/>
    <property type="evidence" value="ECO:0007669"/>
    <property type="project" value="TreeGrafter"/>
</dbReference>
<comment type="caution">
    <text evidence="6">The sequence shown here is derived from an EMBL/GenBank/DDBJ whole genome shotgun (WGS) entry which is preliminary data.</text>
</comment>
<dbReference type="PROSITE" id="PS51257">
    <property type="entry name" value="PROKAR_LIPOPROTEIN"/>
    <property type="match status" value="1"/>
</dbReference>
<name>A0AA47MR27_MERPO</name>
<evidence type="ECO:0000256" key="3">
    <source>
        <dbReference type="ARBA" id="ARBA00023180"/>
    </source>
</evidence>
<feature type="signal peptide" evidence="5">
    <location>
        <begin position="1"/>
        <end position="36"/>
    </location>
</feature>
<feature type="transmembrane region" description="Helical" evidence="5">
    <location>
        <begin position="76"/>
        <end position="97"/>
    </location>
</feature>
<dbReference type="PROSITE" id="PS51470">
    <property type="entry name" value="FG_GAP"/>
    <property type="match status" value="3"/>
</dbReference>
<dbReference type="GO" id="GO:0007229">
    <property type="term" value="P:integrin-mediated signaling pathway"/>
    <property type="evidence" value="ECO:0007669"/>
    <property type="project" value="UniProtKB-KW"/>
</dbReference>
<dbReference type="GO" id="GO:0005178">
    <property type="term" value="F:integrin binding"/>
    <property type="evidence" value="ECO:0007669"/>
    <property type="project" value="TreeGrafter"/>
</dbReference>
<evidence type="ECO:0000256" key="4">
    <source>
        <dbReference type="PROSITE-ProRule" id="PRU00803"/>
    </source>
</evidence>
<dbReference type="PANTHER" id="PTHR23220:SF9">
    <property type="entry name" value="INTEGRIN ALPHA-6"/>
    <property type="match status" value="1"/>
</dbReference>
<dbReference type="SMART" id="SM00191">
    <property type="entry name" value="Int_alpha"/>
    <property type="match status" value="4"/>
</dbReference>
<dbReference type="AlphaFoldDB" id="A0AA47MR27"/>
<reference evidence="6" key="1">
    <citation type="journal article" date="2023" name="Front. Mar. Sci.">
        <title>A new Merluccius polli reference genome to investigate the effects of global change in West African waters.</title>
        <authorList>
            <person name="Mateo J.L."/>
            <person name="Blanco-Fernandez C."/>
            <person name="Garcia-Vazquez E."/>
            <person name="Machado-Schiaffino G."/>
        </authorList>
    </citation>
    <scope>NUCLEOTIDE SEQUENCE</scope>
    <source>
        <strain evidence="6">C29</strain>
        <tissue evidence="6">Fin</tissue>
    </source>
</reference>
<evidence type="ECO:0000313" key="6">
    <source>
        <dbReference type="EMBL" id="KAK0145033.1"/>
    </source>
</evidence>
<keyword evidence="2" id="KW-0677">Repeat</keyword>
<dbReference type="GO" id="GO:0008305">
    <property type="term" value="C:integrin complex"/>
    <property type="evidence" value="ECO:0007669"/>
    <property type="project" value="InterPro"/>
</dbReference>
<dbReference type="Gene3D" id="2.130.10.130">
    <property type="entry name" value="Integrin alpha, N-terminal"/>
    <property type="match status" value="1"/>
</dbReference>